<keyword evidence="8" id="KW-0675">Receptor</keyword>
<dbReference type="GO" id="GO:0000750">
    <property type="term" value="P:pheromone-dependent signal transduction involved in conjugation with cellular fusion"/>
    <property type="evidence" value="ECO:0007669"/>
    <property type="project" value="TreeGrafter"/>
</dbReference>
<evidence type="ECO:0000256" key="2">
    <source>
        <dbReference type="ARBA" id="ARBA00011085"/>
    </source>
</evidence>
<dbReference type="PANTHER" id="PTHR28097">
    <property type="entry name" value="PHEROMONE A FACTOR RECEPTOR"/>
    <property type="match status" value="1"/>
</dbReference>
<dbReference type="PRINTS" id="PR00899">
    <property type="entry name" value="GPCRSTE3"/>
</dbReference>
<feature type="transmembrane region" description="Helical" evidence="10">
    <location>
        <begin position="40"/>
        <end position="60"/>
    </location>
</feature>
<feature type="transmembrane region" description="Helical" evidence="10">
    <location>
        <begin position="274"/>
        <end position="293"/>
    </location>
</feature>
<evidence type="ECO:0000256" key="3">
    <source>
        <dbReference type="ARBA" id="ARBA00022507"/>
    </source>
</evidence>
<dbReference type="EMBL" id="JAACJL010000057">
    <property type="protein sequence ID" value="KAF4611746.1"/>
    <property type="molecule type" value="Genomic_DNA"/>
</dbReference>
<name>A0A8H4QJ59_9AGAR</name>
<keyword evidence="6" id="KW-0297">G-protein coupled receptor</keyword>
<dbReference type="CDD" id="cd14966">
    <property type="entry name" value="7tmD_STE3"/>
    <property type="match status" value="1"/>
</dbReference>
<keyword evidence="7 10" id="KW-0472">Membrane</keyword>
<keyword evidence="12" id="KW-1185">Reference proteome</keyword>
<dbReference type="GO" id="GO:0005886">
    <property type="term" value="C:plasma membrane"/>
    <property type="evidence" value="ECO:0007669"/>
    <property type="project" value="TreeGrafter"/>
</dbReference>
<comment type="caution">
    <text evidence="11">The sequence shown here is derived from an EMBL/GenBank/DDBJ whole genome shotgun (WGS) entry which is preliminary data.</text>
</comment>
<evidence type="ECO:0008006" key="13">
    <source>
        <dbReference type="Google" id="ProtNLM"/>
    </source>
</evidence>
<keyword evidence="3" id="KW-0589">Pheromone response</keyword>
<dbReference type="Pfam" id="PF02076">
    <property type="entry name" value="STE3"/>
    <property type="match status" value="1"/>
</dbReference>
<dbReference type="PANTHER" id="PTHR28097:SF1">
    <property type="entry name" value="PHEROMONE A FACTOR RECEPTOR"/>
    <property type="match status" value="1"/>
</dbReference>
<dbReference type="Proteomes" id="UP000521872">
    <property type="component" value="Unassembled WGS sequence"/>
</dbReference>
<evidence type="ECO:0000256" key="1">
    <source>
        <dbReference type="ARBA" id="ARBA00004141"/>
    </source>
</evidence>
<proteinExistence type="inferred from homology"/>
<dbReference type="InterPro" id="IPR000481">
    <property type="entry name" value="GPCR_Pheromne_B_alpha_rcpt"/>
</dbReference>
<dbReference type="PRINTS" id="PR00901">
    <property type="entry name" value="PHEROMONEBAR"/>
</dbReference>
<keyword evidence="4 10" id="KW-0812">Transmembrane</keyword>
<evidence type="ECO:0000256" key="5">
    <source>
        <dbReference type="ARBA" id="ARBA00022989"/>
    </source>
</evidence>
<evidence type="ECO:0000256" key="6">
    <source>
        <dbReference type="ARBA" id="ARBA00023040"/>
    </source>
</evidence>
<protein>
    <recommendedName>
        <fullName evidence="13">Pheromone receptor</fullName>
    </recommendedName>
</protein>
<feature type="transmembrane region" description="Helical" evidence="10">
    <location>
        <begin position="6"/>
        <end position="28"/>
    </location>
</feature>
<keyword evidence="9" id="KW-0807">Transducer</keyword>
<comment type="subcellular location">
    <subcellularLocation>
        <location evidence="1">Membrane</location>
        <topology evidence="1">Multi-pass membrane protein</topology>
    </subcellularLocation>
</comment>
<evidence type="ECO:0000256" key="9">
    <source>
        <dbReference type="ARBA" id="ARBA00023224"/>
    </source>
</evidence>
<feature type="transmembrane region" description="Helical" evidence="10">
    <location>
        <begin position="113"/>
        <end position="136"/>
    </location>
</feature>
<dbReference type="AlphaFoldDB" id="A0A8H4QJ59"/>
<evidence type="ECO:0000256" key="10">
    <source>
        <dbReference type="SAM" id="Phobius"/>
    </source>
</evidence>
<feature type="transmembrane region" description="Helical" evidence="10">
    <location>
        <begin position="207"/>
        <end position="231"/>
    </location>
</feature>
<evidence type="ECO:0000313" key="11">
    <source>
        <dbReference type="EMBL" id="KAF4611746.1"/>
    </source>
</evidence>
<evidence type="ECO:0000256" key="4">
    <source>
        <dbReference type="ARBA" id="ARBA00022692"/>
    </source>
</evidence>
<feature type="transmembrane region" description="Helical" evidence="10">
    <location>
        <begin position="164"/>
        <end position="186"/>
    </location>
</feature>
<organism evidence="11 12">
    <name type="scientific">Agrocybe pediades</name>
    <dbReference type="NCBI Taxonomy" id="84607"/>
    <lineage>
        <taxon>Eukaryota</taxon>
        <taxon>Fungi</taxon>
        <taxon>Dikarya</taxon>
        <taxon>Basidiomycota</taxon>
        <taxon>Agaricomycotina</taxon>
        <taxon>Agaricomycetes</taxon>
        <taxon>Agaricomycetidae</taxon>
        <taxon>Agaricales</taxon>
        <taxon>Agaricineae</taxon>
        <taxon>Strophariaceae</taxon>
        <taxon>Agrocybe</taxon>
    </lineage>
</organism>
<comment type="similarity">
    <text evidence="2">Belongs to the G-protein coupled receptor 4 family.</text>
</comment>
<evidence type="ECO:0000313" key="12">
    <source>
        <dbReference type="Proteomes" id="UP000521872"/>
    </source>
</evidence>
<accession>A0A8H4QJ59</accession>
<sequence>MHSTDPTYPLFPILSFLAFVVALIPLPWHLQAWNSGTCAFMLWTSLACLVEFVNSILWAGSLRNDLPIWCDISSKFLLGAGVGITASSLCISRRLHNIATTQNVSISLAEKRRAIIIDLLIALGIPVLVMALHYVVQPHRYDILEDIGCYAATYNTLPAYFLVLMWPVLLGLISFVYSALTFRAFWKRRLQFAQLVSSNSSLSISRYFRLMMLSVTDMVLTVPLGVFSIFFGTQGIGLAPWISWEDTHYNFSRVVEVPAIFWRGDPSYRISVELTRWLFVGSAFVFFALFGFAGEAQRHYSKLFWACAKRVGLEKKEKTQTQASLPSWKKPADFNKSDISAPVSPGFSSKISRLSSSTDATFHVGRDSFSKLCPPLSPSSVKTDTTAYIPKNDSTVKY</sequence>
<dbReference type="InterPro" id="IPR001499">
    <property type="entry name" value="GPCR_STE3"/>
</dbReference>
<reference evidence="11 12" key="1">
    <citation type="submission" date="2019-12" db="EMBL/GenBank/DDBJ databases">
        <authorList>
            <person name="Floudas D."/>
            <person name="Bentzer J."/>
            <person name="Ahren D."/>
            <person name="Johansson T."/>
            <person name="Persson P."/>
            <person name="Tunlid A."/>
        </authorList>
    </citation>
    <scope>NUCLEOTIDE SEQUENCE [LARGE SCALE GENOMIC DNA]</scope>
    <source>
        <strain evidence="11 12">CBS 102.39</strain>
    </source>
</reference>
<gene>
    <name evidence="11" type="ORF">D9613_004064</name>
</gene>
<evidence type="ECO:0000256" key="8">
    <source>
        <dbReference type="ARBA" id="ARBA00023170"/>
    </source>
</evidence>
<evidence type="ECO:0000256" key="7">
    <source>
        <dbReference type="ARBA" id="ARBA00023136"/>
    </source>
</evidence>
<dbReference type="GO" id="GO:0004934">
    <property type="term" value="F:mating-type alpha-factor pheromone receptor activity"/>
    <property type="evidence" value="ECO:0007669"/>
    <property type="project" value="InterPro"/>
</dbReference>
<feature type="transmembrane region" description="Helical" evidence="10">
    <location>
        <begin position="72"/>
        <end position="92"/>
    </location>
</feature>
<keyword evidence="5 10" id="KW-1133">Transmembrane helix</keyword>